<dbReference type="InterPro" id="IPR017510">
    <property type="entry name" value="RtcB2"/>
</dbReference>
<evidence type="ECO:0000256" key="3">
    <source>
        <dbReference type="ARBA" id="ARBA00022723"/>
    </source>
</evidence>
<organism evidence="12 13">
    <name type="scientific">Enterobacillus tribolii</name>
    <dbReference type="NCBI Taxonomy" id="1487935"/>
    <lineage>
        <taxon>Bacteria</taxon>
        <taxon>Pseudomonadati</taxon>
        <taxon>Pseudomonadota</taxon>
        <taxon>Gammaproteobacteria</taxon>
        <taxon>Enterobacterales</taxon>
        <taxon>Hafniaceae</taxon>
        <taxon>Enterobacillus</taxon>
    </lineage>
</organism>
<evidence type="ECO:0000313" key="12">
    <source>
        <dbReference type="EMBL" id="RDK92053.1"/>
    </source>
</evidence>
<feature type="active site" description="GMP-histidine intermediate" evidence="9">
    <location>
        <position position="289"/>
    </location>
</feature>
<comment type="cofactor">
    <cofactor evidence="11">
        <name>Mn(2+)</name>
        <dbReference type="ChEBI" id="CHEBI:29035"/>
    </cofactor>
    <text evidence="11">Binds 2 manganese ions per subunit.</text>
</comment>
<keyword evidence="7 11" id="KW-0464">Manganese</keyword>
<dbReference type="EC" id="6.5.1.8" evidence="1"/>
<dbReference type="GO" id="GO:0042245">
    <property type="term" value="P:RNA repair"/>
    <property type="evidence" value="ECO:0007669"/>
    <property type="project" value="UniProtKB-KW"/>
</dbReference>
<proteinExistence type="predicted"/>
<dbReference type="GO" id="GO:0170057">
    <property type="term" value="F:RNA ligase (GTP) activity"/>
    <property type="evidence" value="ECO:0007669"/>
    <property type="project" value="UniProtKB-EC"/>
</dbReference>
<dbReference type="InterPro" id="IPR001233">
    <property type="entry name" value="RtcB"/>
</dbReference>
<dbReference type="GO" id="GO:0005525">
    <property type="term" value="F:GTP binding"/>
    <property type="evidence" value="ECO:0007669"/>
    <property type="project" value="UniProtKB-KW"/>
</dbReference>
<evidence type="ECO:0000256" key="2">
    <source>
        <dbReference type="ARBA" id="ARBA00022598"/>
    </source>
</evidence>
<keyword evidence="5" id="KW-0692">RNA repair</keyword>
<dbReference type="InterPro" id="IPR036025">
    <property type="entry name" value="RtcB-like_sf"/>
</dbReference>
<feature type="binding site" evidence="10">
    <location>
        <begin position="234"/>
        <end position="235"/>
    </location>
    <ligand>
        <name>GMP</name>
        <dbReference type="ChEBI" id="CHEBI:58115"/>
    </ligand>
</feature>
<dbReference type="PANTHER" id="PTHR11118:SF1">
    <property type="entry name" value="RNA-SPLICING LIGASE RTCB HOMOLOG"/>
    <property type="match status" value="1"/>
</dbReference>
<dbReference type="NCBIfam" id="TIGR03073">
    <property type="entry name" value="release_rtcB"/>
    <property type="match status" value="1"/>
</dbReference>
<name>A0A370QT10_9GAMM</name>
<dbReference type="GO" id="GO:0046872">
    <property type="term" value="F:metal ion binding"/>
    <property type="evidence" value="ECO:0007669"/>
    <property type="project" value="UniProtKB-KW"/>
</dbReference>
<keyword evidence="2" id="KW-0436">Ligase</keyword>
<evidence type="ECO:0000256" key="6">
    <source>
        <dbReference type="ARBA" id="ARBA00023134"/>
    </source>
</evidence>
<dbReference type="GO" id="GO:0006396">
    <property type="term" value="P:RNA processing"/>
    <property type="evidence" value="ECO:0007669"/>
    <property type="project" value="InterPro"/>
</dbReference>
<gene>
    <name evidence="12" type="ORF">C8D90_104209</name>
</gene>
<feature type="binding site" evidence="11">
    <location>
        <position position="132"/>
    </location>
    <ligand>
        <name>Mn(2+)</name>
        <dbReference type="ChEBI" id="CHEBI:29035"/>
        <label>1</label>
    </ligand>
</feature>
<dbReference type="Pfam" id="PF01139">
    <property type="entry name" value="RtcB"/>
    <property type="match status" value="2"/>
</dbReference>
<reference evidence="12 13" key="1">
    <citation type="submission" date="2018-07" db="EMBL/GenBank/DDBJ databases">
        <title>Genomic Encyclopedia of Type Strains, Phase IV (KMG-IV): sequencing the most valuable type-strain genomes for metagenomic binning, comparative biology and taxonomic classification.</title>
        <authorList>
            <person name="Goeker M."/>
        </authorList>
    </citation>
    <scope>NUCLEOTIDE SEQUENCE [LARGE SCALE GENOMIC DNA]</scope>
    <source>
        <strain evidence="12 13">DSM 103736</strain>
    </source>
</reference>
<accession>A0A370QT10</accession>
<feature type="binding site" evidence="11">
    <location>
        <position position="234"/>
    </location>
    <ligand>
        <name>Mn(2+)</name>
        <dbReference type="ChEBI" id="CHEBI:29035"/>
        <label>2</label>
    </ligand>
</feature>
<dbReference type="RefSeq" id="WP_115458380.1">
    <property type="nucleotide sequence ID" value="NZ_QRAP01000004.1"/>
</dbReference>
<dbReference type="NCBIfam" id="NF007153">
    <property type="entry name" value="PRK09588.1"/>
    <property type="match status" value="1"/>
</dbReference>
<evidence type="ECO:0000256" key="1">
    <source>
        <dbReference type="ARBA" id="ARBA00012726"/>
    </source>
</evidence>
<feature type="binding site" evidence="10">
    <location>
        <begin position="289"/>
        <end position="292"/>
    </location>
    <ligand>
        <name>GMP</name>
        <dbReference type="ChEBI" id="CHEBI:58115"/>
    </ligand>
</feature>
<feature type="binding site" evidence="10">
    <location>
        <position position="272"/>
    </location>
    <ligand>
        <name>GMP</name>
        <dbReference type="ChEBI" id="CHEBI:58115"/>
    </ligand>
</feature>
<dbReference type="EMBL" id="QRAP01000004">
    <property type="protein sequence ID" value="RDK92053.1"/>
    <property type="molecule type" value="Genomic_DNA"/>
</dbReference>
<dbReference type="Proteomes" id="UP000254848">
    <property type="component" value="Unassembled WGS sequence"/>
</dbReference>
<feature type="binding site" evidence="11">
    <location>
        <position position="163"/>
    </location>
    <ligand>
        <name>Mn(2+)</name>
        <dbReference type="ChEBI" id="CHEBI:29035"/>
        <label>2</label>
    </ligand>
</feature>
<sequence>MGTDFCSVPACVNIIATEHTWIEGKAIQQLETTARLPGMVRVAGMPDLHPGRGYPVGAAFFSRSRFYPALVGNDIGCGMALWRTGLTAGKLSADKLEKRLGSIDMPLAEDELPQDAPAHFRYALGTIGGGNHFAELQQLDEVYQPEWLEQRQLSTKELLLLVHSGSRGLGQAILEQHVRAFGHQGLEEETPAAQNYLLQHQQALAFAELNRRLIAQRMLARWRGEGSCLLDVNHNLVSRCEIDGVTGWLHRKGATPADGGPVMIPGSRGDYSYLVQPVPAADSLYSLAHGAGRKWMRGECRDRLSSRYNVQQLTRTRFGSRVVCQDKQLIFQEAPEAYKPIDSIIEALQQAGLIVLIARLTPVLTYKVRGEEA</sequence>
<protein>
    <recommendedName>
        <fullName evidence="1">3'-phosphate/5'-hydroxy nucleic acid ligase</fullName>
        <ecNumber evidence="1">6.5.1.8</ecNumber>
    </recommendedName>
</protein>
<dbReference type="SUPFAM" id="SSF103365">
    <property type="entry name" value="Hypothetical protein PH1602"/>
    <property type="match status" value="1"/>
</dbReference>
<dbReference type="Gene3D" id="3.90.1860.10">
    <property type="entry name" value="tRNA-splicing ligase RtcB"/>
    <property type="match status" value="1"/>
</dbReference>
<dbReference type="GO" id="GO:0003972">
    <property type="term" value="F:RNA ligase (ATP) activity"/>
    <property type="evidence" value="ECO:0007669"/>
    <property type="project" value="TreeGrafter"/>
</dbReference>
<keyword evidence="3 11" id="KW-0479">Metal-binding</keyword>
<evidence type="ECO:0000256" key="4">
    <source>
        <dbReference type="ARBA" id="ARBA00022741"/>
    </source>
</evidence>
<dbReference type="AlphaFoldDB" id="A0A370QT10"/>
<feature type="binding site" evidence="10">
    <location>
        <begin position="131"/>
        <end position="135"/>
    </location>
    <ligand>
        <name>GMP</name>
        <dbReference type="ChEBI" id="CHEBI:58115"/>
    </ligand>
</feature>
<keyword evidence="13" id="KW-1185">Reference proteome</keyword>
<evidence type="ECO:0000256" key="8">
    <source>
        <dbReference type="ARBA" id="ARBA00047746"/>
    </source>
</evidence>
<evidence type="ECO:0000313" key="13">
    <source>
        <dbReference type="Proteomes" id="UP000254848"/>
    </source>
</evidence>
<keyword evidence="4 10" id="KW-0547">Nucleotide-binding</keyword>
<evidence type="ECO:0000256" key="11">
    <source>
        <dbReference type="PIRSR" id="PIRSR601233-3"/>
    </source>
</evidence>
<evidence type="ECO:0000256" key="7">
    <source>
        <dbReference type="ARBA" id="ARBA00023211"/>
    </source>
</evidence>
<dbReference type="OrthoDB" id="9802323at2"/>
<evidence type="ECO:0000256" key="5">
    <source>
        <dbReference type="ARBA" id="ARBA00022800"/>
    </source>
</evidence>
<comment type="caution">
    <text evidence="12">The sequence shown here is derived from an EMBL/GenBank/DDBJ whole genome shotgun (WGS) entry which is preliminary data.</text>
</comment>
<comment type="catalytic activity">
    <reaction evidence="8">
        <text>a 3'-end 3'-phospho-ribonucleotide-RNA + a 5'-end dephospho-ribonucleoside-RNA + GTP = a ribonucleotidyl-ribonucleotide-RNA + GMP + diphosphate</text>
        <dbReference type="Rhea" id="RHEA:68076"/>
        <dbReference type="Rhea" id="RHEA-COMP:10463"/>
        <dbReference type="Rhea" id="RHEA-COMP:13936"/>
        <dbReference type="Rhea" id="RHEA-COMP:17355"/>
        <dbReference type="ChEBI" id="CHEBI:33019"/>
        <dbReference type="ChEBI" id="CHEBI:37565"/>
        <dbReference type="ChEBI" id="CHEBI:58115"/>
        <dbReference type="ChEBI" id="CHEBI:83062"/>
        <dbReference type="ChEBI" id="CHEBI:138284"/>
        <dbReference type="ChEBI" id="CHEBI:173118"/>
        <dbReference type="EC" id="6.5.1.8"/>
    </reaction>
</comment>
<dbReference type="PANTHER" id="PTHR11118">
    <property type="entry name" value="RNA-SPLICING LIGASE RTCB HOMOLOG"/>
    <property type="match status" value="1"/>
</dbReference>
<evidence type="ECO:0000256" key="10">
    <source>
        <dbReference type="PIRSR" id="PIRSR601233-2"/>
    </source>
</evidence>
<evidence type="ECO:0000256" key="9">
    <source>
        <dbReference type="PIRSR" id="PIRSR601233-1"/>
    </source>
</evidence>
<keyword evidence="6 10" id="KW-0342">GTP-binding</keyword>